<protein>
    <submittedName>
        <fullName evidence="16">Uncharacterized protein</fullName>
    </submittedName>
</protein>
<dbReference type="Pfam" id="PF02801">
    <property type="entry name" value="Ketoacyl-synt_C"/>
    <property type="match status" value="3"/>
</dbReference>
<evidence type="ECO:0000256" key="5">
    <source>
        <dbReference type="ARBA" id="ARBA00022450"/>
    </source>
</evidence>
<dbReference type="Pfam" id="PF00109">
    <property type="entry name" value="ketoacyl-synt"/>
    <property type="match status" value="3"/>
</dbReference>
<dbReference type="RefSeq" id="WP_065792711.1">
    <property type="nucleotide sequence ID" value="NZ_MAUJ01000012.1"/>
</dbReference>
<feature type="domain" description="Ketosynthase family 3 (KS3)" evidence="15">
    <location>
        <begin position="4075"/>
        <end position="4499"/>
    </location>
</feature>
<evidence type="ECO:0000259" key="15">
    <source>
        <dbReference type="PROSITE" id="PS52004"/>
    </source>
</evidence>
<dbReference type="SUPFAM" id="SSF51735">
    <property type="entry name" value="NAD(P)-binding Rossmann-fold domains"/>
    <property type="match status" value="2"/>
</dbReference>
<dbReference type="SUPFAM" id="SSF53901">
    <property type="entry name" value="Thiolase-like"/>
    <property type="match status" value="3"/>
</dbReference>
<feature type="domain" description="Carrier" evidence="14">
    <location>
        <begin position="2635"/>
        <end position="2709"/>
    </location>
</feature>
<dbReference type="GO" id="GO:0006633">
    <property type="term" value="P:fatty acid biosynthetic process"/>
    <property type="evidence" value="ECO:0007669"/>
    <property type="project" value="UniProtKB-UniPathway"/>
</dbReference>
<dbReference type="GO" id="GO:0003857">
    <property type="term" value="F:(3S)-3-hydroxyacyl-CoA dehydrogenase (NAD+) activity"/>
    <property type="evidence" value="ECO:0007669"/>
    <property type="project" value="UniProtKB-EC"/>
</dbReference>
<keyword evidence="6" id="KW-0963">Cytoplasm</keyword>
<feature type="domain" description="Carrier" evidence="14">
    <location>
        <begin position="3960"/>
        <end position="4034"/>
    </location>
</feature>
<evidence type="ECO:0000256" key="2">
    <source>
        <dbReference type="ARBA" id="ARBA00004792"/>
    </source>
</evidence>
<evidence type="ECO:0000256" key="1">
    <source>
        <dbReference type="ARBA" id="ARBA00004496"/>
    </source>
</evidence>
<comment type="catalytic activity">
    <reaction evidence="10">
        <text>a (3S)-3-hydroxyacyl-CoA + NAD(+) = a 3-oxoacyl-CoA + NADH + H(+)</text>
        <dbReference type="Rhea" id="RHEA:22432"/>
        <dbReference type="ChEBI" id="CHEBI:15378"/>
        <dbReference type="ChEBI" id="CHEBI:57318"/>
        <dbReference type="ChEBI" id="CHEBI:57540"/>
        <dbReference type="ChEBI" id="CHEBI:57945"/>
        <dbReference type="ChEBI" id="CHEBI:90726"/>
        <dbReference type="EC" id="1.1.1.35"/>
    </reaction>
</comment>
<keyword evidence="5" id="KW-0596">Phosphopantetheine</keyword>
<feature type="region of interest" description="Disordered" evidence="13">
    <location>
        <begin position="596"/>
        <end position="646"/>
    </location>
</feature>
<dbReference type="Gene3D" id="3.10.129.110">
    <property type="entry name" value="Polyketide synthase dehydratase"/>
    <property type="match status" value="1"/>
</dbReference>
<evidence type="ECO:0000256" key="3">
    <source>
        <dbReference type="ARBA" id="ARBA00005194"/>
    </source>
</evidence>
<organism evidence="16 17">
    <name type="scientific">Pseudoalteromonas luteoviolacea</name>
    <dbReference type="NCBI Taxonomy" id="43657"/>
    <lineage>
        <taxon>Bacteria</taxon>
        <taxon>Pseudomonadati</taxon>
        <taxon>Pseudomonadota</taxon>
        <taxon>Gammaproteobacteria</taxon>
        <taxon>Alteromonadales</taxon>
        <taxon>Pseudoalteromonadaceae</taxon>
        <taxon>Pseudoalteromonas</taxon>
    </lineage>
</organism>
<evidence type="ECO:0000313" key="16">
    <source>
        <dbReference type="EMBL" id="OCQ18831.1"/>
    </source>
</evidence>
<comment type="similarity">
    <text evidence="12">Belongs to the enoyl-CoA hydratase/isomerase family.</text>
</comment>
<dbReference type="PROSITE" id="PS50075">
    <property type="entry name" value="CARRIER"/>
    <property type="match status" value="6"/>
</dbReference>
<evidence type="ECO:0000256" key="8">
    <source>
        <dbReference type="ARBA" id="ARBA00022679"/>
    </source>
</evidence>
<gene>
    <name evidence="16" type="ORF">A7985_22715</name>
</gene>
<evidence type="ECO:0000313" key="17">
    <source>
        <dbReference type="Proteomes" id="UP000093366"/>
    </source>
</evidence>
<dbReference type="CDD" id="cd08953">
    <property type="entry name" value="KR_2_SDR_x"/>
    <property type="match status" value="2"/>
</dbReference>
<evidence type="ECO:0000256" key="10">
    <source>
        <dbReference type="ARBA" id="ARBA00049556"/>
    </source>
</evidence>
<feature type="domain" description="Carrier" evidence="14">
    <location>
        <begin position="2533"/>
        <end position="2607"/>
    </location>
</feature>
<dbReference type="CDD" id="cd06558">
    <property type="entry name" value="crotonase-like"/>
    <property type="match status" value="2"/>
</dbReference>
<sequence>MKGLEEIYRRLSVGELSREQALQEIRLFKAKELESSTLLATPSWETEEVNLGDSDKERDHISLSRTVITNVALPLTGSHSGGVTYHQVTLDENKDVSQKWMDFTLGCFAEIKRLLVAKPKSPLFVQVVIACTGNDEACAGIAGLLKAAALENPLFFGQLILVEDLSPREVATVVEDEAHIRKDILVKYSAHKRAVFRWQTLSNERLQQPLKHKAIKEGGVYLISGGGGGLGKMLAEEIIAQSPTATLVLLGRSSLSEAQKNALSDMAPKGQVRYEAIDVCDGPAVAQLVEHIVQQYGQLNGIVHCAGVLVDNFIISKSEAEFERVMAPKVQGVINLDRASQQATLDFFAIFSSGAAVVGNVGQSDYATANGFADHFALFRNTLVAKNQRHGHTLSINWPYWQEGGMVLTADEQSRLQSFTGMTSLSTELGMTLFHRLLHTDLTQVLVVSGNSAELKARLKPHEINLIQLPEALAGTVSGSATEALVNTAAVAQAATHQTQSTPHQDLPTQVSRYLQACLSRVLKIPAVDIATNTPLDKYGIDSIVAMKLIDSLEEDFGSLAKTLFFEYGTLEELAEYFIDSHLAAVENMFKREEKPLKPAANETRGGQVKTPAKVREQHAKPRKFKPSLRFKQSPSRATAQAADIPASAESIKTVAQPAAMTPNNAHTLTDQVADRQREHKLNTPIAIIGMSGRYPESPDLAQYWDNLAMGRDCVREVPKSRWDWREYYSEDRTVAGHHYSKWGGFIEGVDEFDPRFFNISPKEAMTLDPQERLFLQHAWMAMEDAGYTRDSLQIPREKQQSGQVGVYAGVMYSEYQMLGAEASMRGQRMGFANTPASIANRVSYVLNTHGPSMTVDTMCSSSLTAIHLACQDLKMGRTDMALAGGVNITIHPNKYLMLSGGQFISSDGHCQSFGEGGDGYIPGEGVGVVVLKLLDQAEADGDAIHGVIRGSALNHGGRTNGYSVPNPNAQACAIEQALADAKVDPRHIGYIEAHGTGTKLGDPIEIAGLSKAFYRGVERVERQTGYCLIGSAKSNIGHGEAAAGVAGLAKVLLQMRHRQIVPSLHSKQLNPNIDFNETPFIVNQTLVPWQAPVADGRTLPRLAGISSFGAGGSNAHLIVEEYIAPTRQATSYDKVIVPLSARTLGQLKGRIKALSAHLETLDNDELTSLAYTLQVGREAMDERVCFVVDSVAQLQAGLLALSLWQRGEPLPGGVFYGQVKAEREALAALRDSQDLTQRVSDWLGDQQLTQLGEVWVKGQAVAWHELYQGVMPARMHLPVYPFAKERYWVEIDDNAVIQHTVKAADGHPLLQVNTSTVKEHSYRTHFSGTESFITRQESVASVPETVCLEMARVAVEQGLAVDNDAKGVILSELVWGAPIIVPAGGKSVSISLFNPHHDDSQIEFEIYSQDDAGEVIHCQGRGQVQSLPAAQPVAGIKAGLSALPVTLPKGVTAVSHDASQLLIEFALPSQLAPSLAVYSIHPEVVDTCFTVIGQWLAAHDLPISVWHAAYPQALSSLAVQSANGNDIVVHVRRNQETQNLALSLRFCDVQGRCYQHWDSLHFATPERSESNLAERDIAVAKVQHMPQTHTTVSAAPQPGATRMQAAAMEQRAPVQLNVMREVPLPVVAPSADASCMDASSVPATTVSKPNNVVLKALEQATFAAGAPLDRPRFSLVQPSALLNLAKAPQQARTGLSSETPLVRLYEFGHGVYRLTLQSGQLSEALVLEMVAALDYLSDRDDVNTLLLCGGDDTFLVGQWNNPSVKALYQRVVAFSAPIIAVLAGDAKGAGLCLAALCDQMICNEAAQYGLWLDNEPRTIGMTEQSLWRDRFGHTLAADLLFMTASASGATWQRKGWRCPVVPAAQVETHAKDWASHLASKSAHALQTLKGHLAMSRQTWLDALAEPSNKTHSSDAQHSVGKVSNGEGVSLREAGRTLYVELAEAPADSQVAVLIDTIHGAVDSGYSSMVISSQDAAFLPAITANDTALDDLIAALSSSPLLVVAALTEQAQGRAWLVAQSCDAVVYSRSGQYGDKGDWTTSDMAFPLLRQRVGETLSQQLLLRDDTLGGAQLPSGIAHWYVCEQDDVMTMASQLTQAWQTVCPTSLGEWKAAAWAQLNEQQQQLSKASGSDLPDSNVPIAEAKETIALKSKVIGATAYPNGVVEVSMRDRDAKNMFSPDFVAGMEEAFAHIAQRTDYKVVVLTGYDHYFASGGTKDSLLAIQRGDAKFTDITVFQLPLNCDLPVIAAMQGHAIGAGWALGMFSDVTIFSEESHYISPYMNYGFTPGAGSTLLLPYKLGQDLGMDSLFSGQGYQGSALQARGLACPVLPRQDVVATAMAWAGELSKASRAQLMALKAQWRAPLLPQLEGTYASELAMHEATFVGRSDTLAQIQAQFASKSLNQDNPSSELQTPLIQDAEAVPSAPALLQQLKTMLAQELRMRPEELDVKEQFVDLGLDSITGVTWVRAINAQYQLDIEATQVYSYPTLQAFSDYVGECLSTRMPMANGMTTGASEAAELPASDQSWAPSLSSAALTQQLTAMLAKELRMRADELDVNEQFVDLGLDSITGVTWVRAINAKYQLDIEATQVYSYPTLQAFSDYVSDMIAAPAEVSAQAVVTTQAQPQVQVTSISTSEIRAQLSTLLAAELRINPTELDATEQFVDLGLDSITGVTWVRAINAKYQLDIEATEVYSYPTLQAFSEFVSGLIAPQLTAQQPMTQPVTAHQTHSTTAVKQQLIAMLATELRIHAAELDENEQFVDLGLDSITGVTWVRAINAQYQLDIEATQIYSYPTLRAFAEHVCGLIAAHGPSAEVAPVVVKAGSEASDTTSFAVHYATSRTVLTSRRAVTKPVANSVIEPIAIIGMSGQFAATENLTQYWHALAEGQDLIQEVPEERWSTRQFYEANETPKEGKTNSKWLGALTNYDTFDPLFFNLSPNEAKSMDPQQRLFLEACWNSIEDAGYAPQQLSGSRCGVFVGCAGAGYQLHSRELQLSAQGFTGDAMSILAARIAYFLNLQGPCISLDTACSSSLVAISQACDSLQLRDSDVALAGGVYVMSGPELHVKSAQAGMLSPDGRCYTFDQRANGFVPGEGVGAVMLKRLSDAQRDGDSIHALLKGWGINQDGKTNGITAPSAQSQSRLERSVYDKFGIDPEQIQLVEAHGTGTPLGDPIEVEGLKAAFKAYTAREAYCALGSVKSNIGHCLAAAGVAGVLKVILALKHRQLPPTLHVEQVNEHVSLKGSPFYINDALQPWQVAEGQRRHAVVSSFGFSGTNAHLVLGEAPETTPQPRVAVPVSALIPVSAKTPEQLTQRISALADYLTAEQGKVSLTDVAYTLQTGREAMSERLCVYTESLTHLMSQLRSYLSQEQAHDGKLDYIKAGLEAEGIFRESTETHKAGIQLICQDEQVKQTLLQQWLNSQQINMLGHMWSKGLELDWLSMYPAQKPQRLNLPSYPFSKDRYWVGRDVVPASKPAQPMFFTEQWQHDDAPAQQASEQPDHQVVIFTDPQFAPTLEQSGLFANAIYVEQGESPQKLSNRHYVCRADSEQEMLNVLTQVHAAAGKKLSVIFTWAKAQGKTGIYRLLTLFAALRQADKWVAQLTIAGHYDESEPNSNWDYAWIGIERSVKHLISAPVALLYHQAGNGLAQHYAAASQGNGVVLYRDNVRFKLANTALAMDAQDSAHVPLKQGGNYLITGGMGELGFITALHLAKNYGANLYLLGRRAPDQTTTARLAQLKLAGAHDAQYVSLDMGSQADIDAWLKQAKVSFHGIFHAAGVQSSAPFYTLSEAEIEQVIAPKTEGAMALERGLSEQALDFVCYFSSSSAVLGDAGNCAYAIASRFQMAQAKNVPSKAAKTLAINWPFWAEGGMGHNLQSELYLKSSGQAPLETEAGMRMLEQLLSTTHDQALVLVGDKPRLTSKLDALYSTTPHVNGQSNAPAKPLKSVAQAPTTAVAMGDVGELLERELIALASAQLGMAEEHIATTAVLSDYGFDSIGLARFATRLTEQFGVEVTPPVFFSHGTIEQLVAWFKAQHSAALATYYQTQPTAEVMAVAPAPLQAEHTMAEHTPAQHSAHEPIAIIGMSGRFPKADSVDAFWQLLENEQCAVDTIPAFRWDWREYYSEDAGTRGKMVTKSGAFIDNVDQFDPLFFEVSPREAELMDPAERMLLMESYKAIEDAGIDPASLRGRNVGVYVGMEESQYNLLTDEQGVTTGGAAMVSSRLSYFLDFHGPAIATNTACSSGLVALHQAVMSLRSNECELALAAAVALTLSPVSYVKMSEAGMLSQDGKCASFSDQAQGIGIGEAAVVLMLKPLSQAEADHDPIYGTVTASGVNFDGKTNGVTAPNGRMQSALIERIYVQQNVPVDQISHVVSHGTGTPLGDPVEYNALCEAFNSVSAQQNVVLPDNSCAITSTKSNFAHTLAASGLVSVVGLLKGMGHSKIPASIHCHTENSYINQTGNPFYINKQTRDWQVPNGQLKLGAVSAFGRSGTNAHVVISEYPRVRLASQSDNRLATLIPLSARTAAQLKQRAAALLSFINNRSSHIDNQEITLENVAYTLQVGRESMKQRVGFVATSLEELAQQLAAYLAGNGQAPQAIDSATAVELTDWLAGQTVDWQALYAGMTPSRIHLPTYTFADNRYWPETTNLTASQKQHGSHSGNAVNDSLNDVDALFTQVEEDALETSEAVALLSSILENKMLAK</sequence>
<dbReference type="InterPro" id="IPR001753">
    <property type="entry name" value="Enoyl-CoA_hydra/iso"/>
</dbReference>
<dbReference type="InterPro" id="IPR018376">
    <property type="entry name" value="Enoyl-CoA_hyd/isom_CS"/>
</dbReference>
<dbReference type="Gene3D" id="1.10.1240.100">
    <property type="match status" value="3"/>
</dbReference>
<dbReference type="NCBIfam" id="NF005496">
    <property type="entry name" value="PRK07110.1"/>
    <property type="match status" value="1"/>
</dbReference>
<comment type="subcellular location">
    <subcellularLocation>
        <location evidence="1">Cytoplasm</location>
    </subcellularLocation>
</comment>
<keyword evidence="8" id="KW-0808">Transferase</keyword>
<dbReference type="PROSITE" id="PS00606">
    <property type="entry name" value="KS3_1"/>
    <property type="match status" value="2"/>
</dbReference>
<dbReference type="InterPro" id="IPR016039">
    <property type="entry name" value="Thiolase-like"/>
</dbReference>
<comment type="pathway">
    <text evidence="3">Lipid metabolism; fatty acid biosynthesis.</text>
</comment>
<dbReference type="SUPFAM" id="SSF47336">
    <property type="entry name" value="ACP-like"/>
    <property type="match status" value="6"/>
</dbReference>
<dbReference type="InterPro" id="IPR018201">
    <property type="entry name" value="Ketoacyl_synth_AS"/>
</dbReference>
<dbReference type="InterPro" id="IPR020841">
    <property type="entry name" value="PKS_Beta-ketoAc_synthase_dom"/>
</dbReference>
<dbReference type="InterPro" id="IPR006162">
    <property type="entry name" value="Ppantetheine_attach_site"/>
</dbReference>
<feature type="domain" description="Carrier" evidence="14">
    <location>
        <begin position="506"/>
        <end position="582"/>
    </location>
</feature>
<dbReference type="Pfam" id="PF00550">
    <property type="entry name" value="PP-binding"/>
    <property type="match status" value="6"/>
</dbReference>
<dbReference type="UniPathway" id="UPA00094"/>
<evidence type="ECO:0000256" key="13">
    <source>
        <dbReference type="SAM" id="MobiDB-lite"/>
    </source>
</evidence>
<dbReference type="PANTHER" id="PTHR43775">
    <property type="entry name" value="FATTY ACID SYNTHASE"/>
    <property type="match status" value="1"/>
</dbReference>
<dbReference type="SMART" id="SM00825">
    <property type="entry name" value="PKS_KS"/>
    <property type="match status" value="3"/>
</dbReference>
<evidence type="ECO:0000256" key="9">
    <source>
        <dbReference type="ARBA" id="ARBA00022737"/>
    </source>
</evidence>
<dbReference type="Pfam" id="PF22336">
    <property type="entry name" value="RhiE-like_linker"/>
    <property type="match status" value="3"/>
</dbReference>
<dbReference type="GO" id="GO:0005737">
    <property type="term" value="C:cytoplasm"/>
    <property type="evidence" value="ECO:0007669"/>
    <property type="project" value="UniProtKB-SubCell"/>
</dbReference>
<feature type="domain" description="Carrier" evidence="14">
    <location>
        <begin position="2425"/>
        <end position="2499"/>
    </location>
</feature>
<dbReference type="PANTHER" id="PTHR43775:SF37">
    <property type="entry name" value="SI:DKEY-61P9.11"/>
    <property type="match status" value="1"/>
</dbReference>
<dbReference type="InterPro" id="IPR014031">
    <property type="entry name" value="Ketoacyl_synth_C"/>
</dbReference>
<keyword evidence="9" id="KW-0677">Repeat</keyword>
<comment type="function">
    <text evidence="11">Involved in production of the polyketide antibiotic thailandamide.</text>
</comment>
<dbReference type="PROSITE" id="PS00166">
    <property type="entry name" value="ENOYL_COA_HYDRATASE"/>
    <property type="match status" value="1"/>
</dbReference>
<feature type="domain" description="Ketosynthase family 3 (KS3)" evidence="15">
    <location>
        <begin position="683"/>
        <end position="1122"/>
    </location>
</feature>
<dbReference type="InterPro" id="IPR057326">
    <property type="entry name" value="KR_dom"/>
</dbReference>
<dbReference type="PROSITE" id="PS00012">
    <property type="entry name" value="PHOSPHOPANTETHEINE"/>
    <property type="match status" value="5"/>
</dbReference>
<comment type="pathway">
    <text evidence="2">Antibiotic biosynthesis.</text>
</comment>
<dbReference type="GO" id="GO:0005886">
    <property type="term" value="C:plasma membrane"/>
    <property type="evidence" value="ECO:0007669"/>
    <property type="project" value="TreeGrafter"/>
</dbReference>
<dbReference type="Pfam" id="PF00378">
    <property type="entry name" value="ECH_1"/>
    <property type="match status" value="2"/>
</dbReference>
<keyword evidence="7" id="KW-0597">Phosphoprotein</keyword>
<dbReference type="EMBL" id="MAUJ01000012">
    <property type="protein sequence ID" value="OCQ18831.1"/>
    <property type="molecule type" value="Genomic_DNA"/>
</dbReference>
<dbReference type="InterPro" id="IPR013968">
    <property type="entry name" value="PKS_KR"/>
</dbReference>
<dbReference type="GO" id="GO:0004312">
    <property type="term" value="F:fatty acid synthase activity"/>
    <property type="evidence" value="ECO:0007669"/>
    <property type="project" value="TreeGrafter"/>
</dbReference>
<evidence type="ECO:0000256" key="12">
    <source>
        <dbReference type="RuleBase" id="RU003707"/>
    </source>
</evidence>
<comment type="similarity">
    <text evidence="4">Belongs to the short-chain dehydrogenases/reductases (SDR) family.</text>
</comment>
<feature type="domain" description="Carrier" evidence="14">
    <location>
        <begin position="2729"/>
        <end position="2806"/>
    </location>
</feature>
<dbReference type="InterPro" id="IPR042104">
    <property type="entry name" value="PKS_dehydratase_sf"/>
</dbReference>
<dbReference type="GO" id="GO:0004315">
    <property type="term" value="F:3-oxoacyl-[acyl-carrier-protein] synthase activity"/>
    <property type="evidence" value="ECO:0007669"/>
    <property type="project" value="InterPro"/>
</dbReference>
<dbReference type="InterPro" id="IPR029045">
    <property type="entry name" value="ClpP/crotonase-like_dom_sf"/>
</dbReference>
<dbReference type="InterPro" id="IPR054514">
    <property type="entry name" value="RhiE-like_linker"/>
</dbReference>
<dbReference type="SMART" id="SM01294">
    <property type="entry name" value="PKS_PP_betabranch"/>
    <property type="match status" value="4"/>
</dbReference>
<dbReference type="SMART" id="SM00822">
    <property type="entry name" value="PKS_KR"/>
    <property type="match status" value="2"/>
</dbReference>
<dbReference type="OrthoDB" id="9778690at2"/>
<dbReference type="Gene3D" id="3.40.47.10">
    <property type="match status" value="3"/>
</dbReference>
<evidence type="ECO:0000256" key="4">
    <source>
        <dbReference type="ARBA" id="ARBA00006484"/>
    </source>
</evidence>
<name>A0A1C0TKH8_9GAMM</name>
<dbReference type="SMART" id="SM00826">
    <property type="entry name" value="PKS_DH"/>
    <property type="match status" value="1"/>
</dbReference>
<dbReference type="Proteomes" id="UP000093366">
    <property type="component" value="Unassembled WGS sequence"/>
</dbReference>
<dbReference type="FunFam" id="3.40.47.10:FF:000019">
    <property type="entry name" value="Polyketide synthase type I"/>
    <property type="match status" value="2"/>
</dbReference>
<dbReference type="GO" id="GO:0071770">
    <property type="term" value="P:DIM/DIP cell wall layer assembly"/>
    <property type="evidence" value="ECO:0007669"/>
    <property type="project" value="TreeGrafter"/>
</dbReference>
<dbReference type="SMART" id="SM00823">
    <property type="entry name" value="PKS_PP"/>
    <property type="match status" value="6"/>
</dbReference>
<reference evidence="17" key="1">
    <citation type="submission" date="2016-07" db="EMBL/GenBank/DDBJ databases">
        <authorList>
            <person name="Florea S."/>
            <person name="Webb J.S."/>
            <person name="Jaromczyk J."/>
            <person name="Schardl C.L."/>
        </authorList>
    </citation>
    <scope>NUCLEOTIDE SEQUENCE [LARGE SCALE GENOMIC DNA]</scope>
    <source>
        <strain evidence="17">IPB1</strain>
    </source>
</reference>
<dbReference type="CDD" id="cd00833">
    <property type="entry name" value="PKS"/>
    <property type="match status" value="3"/>
</dbReference>
<feature type="domain" description="Ketosynthase family 3 (KS3)" evidence="15">
    <location>
        <begin position="2858"/>
        <end position="3282"/>
    </location>
</feature>
<dbReference type="InterPro" id="IPR049552">
    <property type="entry name" value="PKS_DH_N"/>
</dbReference>
<dbReference type="InterPro" id="IPR020806">
    <property type="entry name" value="PKS_PP-bd"/>
</dbReference>
<dbReference type="InterPro" id="IPR036291">
    <property type="entry name" value="NAD(P)-bd_dom_sf"/>
</dbReference>
<dbReference type="Gene3D" id="3.40.50.720">
    <property type="entry name" value="NAD(P)-binding Rossmann-like Domain"/>
    <property type="match status" value="2"/>
</dbReference>
<dbReference type="InterPro" id="IPR009081">
    <property type="entry name" value="PP-bd_ACP"/>
</dbReference>
<evidence type="ECO:0000256" key="11">
    <source>
        <dbReference type="ARBA" id="ARBA00054155"/>
    </source>
</evidence>
<accession>A0A1C0TKH8</accession>
<dbReference type="InterPro" id="IPR020807">
    <property type="entry name" value="PKS_DH"/>
</dbReference>
<dbReference type="Gene3D" id="1.10.1200.10">
    <property type="entry name" value="ACP-like"/>
    <property type="match status" value="6"/>
</dbReference>
<evidence type="ECO:0000256" key="6">
    <source>
        <dbReference type="ARBA" id="ARBA00022490"/>
    </source>
</evidence>
<dbReference type="InterPro" id="IPR050091">
    <property type="entry name" value="PKS_NRPS_Biosynth_Enz"/>
</dbReference>
<evidence type="ECO:0000259" key="14">
    <source>
        <dbReference type="PROSITE" id="PS50075"/>
    </source>
</evidence>
<dbReference type="Pfam" id="PF21089">
    <property type="entry name" value="PKS_DH_N"/>
    <property type="match status" value="1"/>
</dbReference>
<proteinExistence type="inferred from homology"/>
<comment type="caution">
    <text evidence="16">The sequence shown here is derived from an EMBL/GenBank/DDBJ whole genome shotgun (WGS) entry which is preliminary data.</text>
</comment>
<dbReference type="InterPro" id="IPR036736">
    <property type="entry name" value="ACP-like_sf"/>
</dbReference>
<dbReference type="InterPro" id="IPR014030">
    <property type="entry name" value="Ketoacyl_synth_N"/>
</dbReference>
<evidence type="ECO:0000256" key="7">
    <source>
        <dbReference type="ARBA" id="ARBA00022553"/>
    </source>
</evidence>
<dbReference type="SUPFAM" id="SSF52096">
    <property type="entry name" value="ClpP/crotonase"/>
    <property type="match status" value="3"/>
</dbReference>
<dbReference type="Gene3D" id="6.20.390.20">
    <property type="match status" value="1"/>
</dbReference>
<dbReference type="PROSITE" id="PS52004">
    <property type="entry name" value="KS3_2"/>
    <property type="match status" value="3"/>
</dbReference>
<dbReference type="GO" id="GO:0031177">
    <property type="term" value="F:phosphopantetheine binding"/>
    <property type="evidence" value="ECO:0007669"/>
    <property type="project" value="InterPro"/>
</dbReference>
<dbReference type="Pfam" id="PF08659">
    <property type="entry name" value="KR"/>
    <property type="match status" value="2"/>
</dbReference>
<dbReference type="Gene3D" id="3.90.226.10">
    <property type="entry name" value="2-enoyl-CoA Hydratase, Chain A, domain 1"/>
    <property type="match status" value="3"/>
</dbReference>